<reference evidence="20 21" key="1">
    <citation type="submission" date="2023-09" db="EMBL/GenBank/DDBJ databases">
        <title>Pangenome analysis of Batrachochytrium dendrobatidis and related Chytrids.</title>
        <authorList>
            <person name="Yacoub M.N."/>
            <person name="Stajich J.E."/>
            <person name="James T.Y."/>
        </authorList>
    </citation>
    <scope>NUCLEOTIDE SEQUENCE [LARGE SCALE GENOMIC DNA]</scope>
    <source>
        <strain evidence="20 21">JEL0888</strain>
    </source>
</reference>
<dbReference type="Proteomes" id="UP001527925">
    <property type="component" value="Unassembled WGS sequence"/>
</dbReference>
<dbReference type="PROSITE" id="PS51168">
    <property type="entry name" value="CHORISMATE_MUT_2"/>
    <property type="match status" value="1"/>
</dbReference>
<dbReference type="Gene3D" id="3.30.70.260">
    <property type="match status" value="1"/>
</dbReference>
<dbReference type="InterPro" id="IPR008242">
    <property type="entry name" value="Chor_mutase/pphenate_deHydtase"/>
</dbReference>
<evidence type="ECO:0000256" key="4">
    <source>
        <dbReference type="ARBA" id="ARBA00004741"/>
    </source>
</evidence>
<keyword evidence="13 20" id="KW-0456">Lyase</keyword>
<dbReference type="PROSITE" id="PS51671">
    <property type="entry name" value="ACT"/>
    <property type="match status" value="1"/>
</dbReference>
<evidence type="ECO:0000256" key="15">
    <source>
        <dbReference type="ARBA" id="ARBA00031175"/>
    </source>
</evidence>
<protein>
    <recommendedName>
        <fullName evidence="7">Bifunctional chorismate mutase/prephenate dehydratase</fullName>
        <ecNumber evidence="6">4.2.1.51</ecNumber>
    </recommendedName>
    <alternativeName>
        <fullName evidence="16">Chorismate mutase-prephenate dehydratase</fullName>
    </alternativeName>
    <alternativeName>
        <fullName evidence="15">p-protein</fullName>
    </alternativeName>
</protein>
<dbReference type="Pfam" id="PF01842">
    <property type="entry name" value="ACT"/>
    <property type="match status" value="1"/>
</dbReference>
<dbReference type="SUPFAM" id="SSF48600">
    <property type="entry name" value="Chorismate mutase II"/>
    <property type="match status" value="1"/>
</dbReference>
<comment type="catalytic activity">
    <reaction evidence="1">
        <text>chorismate = prephenate</text>
        <dbReference type="Rhea" id="RHEA:13897"/>
        <dbReference type="ChEBI" id="CHEBI:29748"/>
        <dbReference type="ChEBI" id="CHEBI:29934"/>
        <dbReference type="EC" id="5.4.99.5"/>
    </reaction>
</comment>
<feature type="domain" description="Chorismate mutase" evidence="17">
    <location>
        <begin position="1"/>
        <end position="91"/>
    </location>
</feature>
<keyword evidence="14" id="KW-0511">Multifunctional enzyme</keyword>
<dbReference type="SUPFAM" id="SSF55021">
    <property type="entry name" value="ACT-like"/>
    <property type="match status" value="1"/>
</dbReference>
<feature type="domain" description="ACT" evidence="19">
    <location>
        <begin position="282"/>
        <end position="359"/>
    </location>
</feature>
<evidence type="ECO:0000256" key="8">
    <source>
        <dbReference type="ARBA" id="ARBA00022490"/>
    </source>
</evidence>
<dbReference type="PANTHER" id="PTHR21022">
    <property type="entry name" value="PREPHENATE DEHYDRATASE P PROTEIN"/>
    <property type="match status" value="1"/>
</dbReference>
<keyword evidence="9" id="KW-0028">Amino-acid biosynthesis</keyword>
<evidence type="ECO:0000256" key="3">
    <source>
        <dbReference type="ARBA" id="ARBA00004496"/>
    </source>
</evidence>
<evidence type="ECO:0000256" key="10">
    <source>
        <dbReference type="ARBA" id="ARBA00023141"/>
    </source>
</evidence>
<organism evidence="20 21">
    <name type="scientific">Polyrhizophydium stewartii</name>
    <dbReference type="NCBI Taxonomy" id="2732419"/>
    <lineage>
        <taxon>Eukaryota</taxon>
        <taxon>Fungi</taxon>
        <taxon>Fungi incertae sedis</taxon>
        <taxon>Chytridiomycota</taxon>
        <taxon>Chytridiomycota incertae sedis</taxon>
        <taxon>Chytridiomycetes</taxon>
        <taxon>Rhizophydiales</taxon>
        <taxon>Rhizophydiales incertae sedis</taxon>
        <taxon>Polyrhizophydium</taxon>
    </lineage>
</organism>
<evidence type="ECO:0000256" key="13">
    <source>
        <dbReference type="ARBA" id="ARBA00023239"/>
    </source>
</evidence>
<dbReference type="InterPro" id="IPR036979">
    <property type="entry name" value="CM_dom_sf"/>
</dbReference>
<evidence type="ECO:0000256" key="2">
    <source>
        <dbReference type="ARBA" id="ARBA00002364"/>
    </source>
</evidence>
<dbReference type="Pfam" id="PF01817">
    <property type="entry name" value="CM_2"/>
    <property type="match status" value="1"/>
</dbReference>
<evidence type="ECO:0000256" key="6">
    <source>
        <dbReference type="ARBA" id="ARBA00013147"/>
    </source>
</evidence>
<dbReference type="PANTHER" id="PTHR21022:SF19">
    <property type="entry name" value="PREPHENATE DEHYDRATASE-RELATED"/>
    <property type="match status" value="1"/>
</dbReference>
<dbReference type="GO" id="GO:0004664">
    <property type="term" value="F:prephenate dehydratase activity"/>
    <property type="evidence" value="ECO:0007669"/>
    <property type="project" value="UniProtKB-EC"/>
</dbReference>
<keyword evidence="21" id="KW-1185">Reference proteome</keyword>
<comment type="pathway">
    <text evidence="5">Metabolic intermediate biosynthesis; prephenate biosynthesis; prephenate from chorismate: step 1/1.</text>
</comment>
<evidence type="ECO:0000259" key="17">
    <source>
        <dbReference type="PROSITE" id="PS51168"/>
    </source>
</evidence>
<keyword evidence="11" id="KW-0584">Phenylalanine biosynthesis</keyword>
<keyword evidence="10" id="KW-0057">Aromatic amino acid biosynthesis</keyword>
<dbReference type="CDD" id="cd04905">
    <property type="entry name" value="ACT_CM-PDT"/>
    <property type="match status" value="1"/>
</dbReference>
<dbReference type="InterPro" id="IPR045865">
    <property type="entry name" value="ACT-like_dom_sf"/>
</dbReference>
<evidence type="ECO:0000259" key="19">
    <source>
        <dbReference type="PROSITE" id="PS51671"/>
    </source>
</evidence>
<evidence type="ECO:0000256" key="5">
    <source>
        <dbReference type="ARBA" id="ARBA00004817"/>
    </source>
</evidence>
<dbReference type="PIRSF" id="PIRSF001500">
    <property type="entry name" value="Chor_mut_pdt_Ppr"/>
    <property type="match status" value="1"/>
</dbReference>
<keyword evidence="8" id="KW-0963">Cytoplasm</keyword>
<comment type="caution">
    <text evidence="20">The sequence shown here is derived from an EMBL/GenBank/DDBJ whole genome shotgun (WGS) entry which is preliminary data.</text>
</comment>
<dbReference type="SMART" id="SM00830">
    <property type="entry name" value="CM_2"/>
    <property type="match status" value="1"/>
</dbReference>
<dbReference type="CDD" id="cd13630">
    <property type="entry name" value="PBP2_PDT_1"/>
    <property type="match status" value="1"/>
</dbReference>
<evidence type="ECO:0000256" key="11">
    <source>
        <dbReference type="ARBA" id="ARBA00023222"/>
    </source>
</evidence>
<keyword evidence="12" id="KW-0413">Isomerase</keyword>
<dbReference type="Gene3D" id="1.20.59.10">
    <property type="entry name" value="Chorismate mutase"/>
    <property type="match status" value="1"/>
</dbReference>
<gene>
    <name evidence="20" type="primary">PHA2</name>
    <name evidence="20" type="ORF">HK105_206906</name>
</gene>
<dbReference type="InterPro" id="IPR002701">
    <property type="entry name" value="CM_II_prokaryot"/>
</dbReference>
<dbReference type="Gene3D" id="3.40.190.10">
    <property type="entry name" value="Periplasmic binding protein-like II"/>
    <property type="match status" value="2"/>
</dbReference>
<evidence type="ECO:0000259" key="18">
    <source>
        <dbReference type="PROSITE" id="PS51171"/>
    </source>
</evidence>
<proteinExistence type="predicted"/>
<comment type="pathway">
    <text evidence="4">Amino-acid biosynthesis; L-phenylalanine biosynthesis; phenylpyruvate from prephenate: step 1/1.</text>
</comment>
<feature type="domain" description="Prephenate dehydratase" evidence="18">
    <location>
        <begin position="91"/>
        <end position="269"/>
    </location>
</feature>
<accession>A0ABR4N279</accession>
<dbReference type="PROSITE" id="PS51171">
    <property type="entry name" value="PREPHENATE_DEHYDR_3"/>
    <property type="match status" value="1"/>
</dbReference>
<evidence type="ECO:0000256" key="1">
    <source>
        <dbReference type="ARBA" id="ARBA00000824"/>
    </source>
</evidence>
<dbReference type="EC" id="4.2.1.51" evidence="6"/>
<dbReference type="InterPro" id="IPR002912">
    <property type="entry name" value="ACT_dom"/>
</dbReference>
<name>A0ABR4N279_9FUNG</name>
<dbReference type="EMBL" id="JADGIZ020000044">
    <property type="protein sequence ID" value="KAL2913604.1"/>
    <property type="molecule type" value="Genomic_DNA"/>
</dbReference>
<dbReference type="InterPro" id="IPR001086">
    <property type="entry name" value="Preph_deHydtase"/>
</dbReference>
<evidence type="ECO:0000256" key="7">
    <source>
        <dbReference type="ARBA" id="ARBA00014401"/>
    </source>
</evidence>
<evidence type="ECO:0000313" key="20">
    <source>
        <dbReference type="EMBL" id="KAL2913604.1"/>
    </source>
</evidence>
<dbReference type="InterPro" id="IPR036263">
    <property type="entry name" value="Chorismate_II_sf"/>
</dbReference>
<sequence length="362" mass="40182">MATNLSQLRERIDDIDARIVQLLNDRASVSIGIGSAKKEMGIISQPHIPKREQEVFARIERLNHGPLPHEAVQAIYREIMSASISLQKETTIAYLGPRGSYSFQSAYEKFGDSLTFVEQPSITKVFQAVASGAATYGLVPFENSSYGTVQQTLDCFVAALPEAQALIRGETYLAVHHCLLSNSSRDKIKRIYSHPQALGQCAKWLEANLPFAELVSVASTSRAAEMASRESGSAAISNAMCADLFDINVVERNIEDMQNNTTRFFIIGKALDSPTGNDKTLLQFTVDHRKPGALCDALNVMKQRQINLTKIDSRPSGQRLWHYVFFVEFEGHAEDAKVKEAIKDLDSFCLDIRLLGSYMSLQ</sequence>
<evidence type="ECO:0000256" key="9">
    <source>
        <dbReference type="ARBA" id="ARBA00022605"/>
    </source>
</evidence>
<comment type="subcellular location">
    <subcellularLocation>
        <location evidence="3">Cytoplasm</location>
    </subcellularLocation>
</comment>
<evidence type="ECO:0000256" key="12">
    <source>
        <dbReference type="ARBA" id="ARBA00023235"/>
    </source>
</evidence>
<evidence type="ECO:0000313" key="21">
    <source>
        <dbReference type="Proteomes" id="UP001527925"/>
    </source>
</evidence>
<evidence type="ECO:0000256" key="16">
    <source>
        <dbReference type="ARBA" id="ARBA00031520"/>
    </source>
</evidence>
<comment type="function">
    <text evidence="2">Catalyzes the Claisen rearrangement of chorismate to prephenate and the decarboxylation/dehydration of prephenate to phenylpyruvate.</text>
</comment>
<evidence type="ECO:0000256" key="14">
    <source>
        <dbReference type="ARBA" id="ARBA00023268"/>
    </source>
</evidence>
<dbReference type="Pfam" id="PF00800">
    <property type="entry name" value="PDT"/>
    <property type="match status" value="1"/>
</dbReference>
<dbReference type="NCBIfam" id="NF008865">
    <property type="entry name" value="PRK11898.1"/>
    <property type="match status" value="1"/>
</dbReference>
<dbReference type="SUPFAM" id="SSF53850">
    <property type="entry name" value="Periplasmic binding protein-like II"/>
    <property type="match status" value="1"/>
</dbReference>